<keyword evidence="7" id="KW-0804">Transcription</keyword>
<evidence type="ECO:0000313" key="12">
    <source>
        <dbReference type="Proteomes" id="UP000245133"/>
    </source>
</evidence>
<dbReference type="SUPFAM" id="SSF52172">
    <property type="entry name" value="CheY-like"/>
    <property type="match status" value="1"/>
</dbReference>
<dbReference type="Gene3D" id="3.40.50.2300">
    <property type="match status" value="1"/>
</dbReference>
<dbReference type="PANTHER" id="PTHR32071">
    <property type="entry name" value="TRANSCRIPTIONAL REGULATORY PROTEIN"/>
    <property type="match status" value="1"/>
</dbReference>
<dbReference type="PROSITE" id="PS50110">
    <property type="entry name" value="RESPONSE_REGULATORY"/>
    <property type="match status" value="1"/>
</dbReference>
<dbReference type="SMART" id="SM00382">
    <property type="entry name" value="AAA"/>
    <property type="match status" value="1"/>
</dbReference>
<evidence type="ECO:0000256" key="2">
    <source>
        <dbReference type="ARBA" id="ARBA00022741"/>
    </source>
</evidence>
<protein>
    <submittedName>
        <fullName evidence="11">Two component response regulator protein</fullName>
    </submittedName>
</protein>
<evidence type="ECO:0000256" key="8">
    <source>
        <dbReference type="PROSITE-ProRule" id="PRU00169"/>
    </source>
</evidence>
<dbReference type="OrthoDB" id="9803970at2"/>
<dbReference type="GO" id="GO:0000160">
    <property type="term" value="P:phosphorelay signal transduction system"/>
    <property type="evidence" value="ECO:0007669"/>
    <property type="project" value="UniProtKB-KW"/>
</dbReference>
<feature type="modified residue" description="4-aspartylphosphate" evidence="8">
    <location>
        <position position="53"/>
    </location>
</feature>
<dbReference type="InterPro" id="IPR011006">
    <property type="entry name" value="CheY-like_superfamily"/>
</dbReference>
<feature type="domain" description="Response regulatory" evidence="10">
    <location>
        <begin position="4"/>
        <end position="118"/>
    </location>
</feature>
<evidence type="ECO:0000313" key="11">
    <source>
        <dbReference type="EMBL" id="GBF49051.1"/>
    </source>
</evidence>
<dbReference type="SMART" id="SM00448">
    <property type="entry name" value="REC"/>
    <property type="match status" value="1"/>
</dbReference>
<keyword evidence="6" id="KW-0238">DNA-binding</keyword>
<dbReference type="Gene3D" id="1.10.10.60">
    <property type="entry name" value="Homeodomain-like"/>
    <property type="match status" value="1"/>
</dbReference>
<dbReference type="PROSITE" id="PS50045">
    <property type="entry name" value="SIGMA54_INTERACT_4"/>
    <property type="match status" value="1"/>
</dbReference>
<evidence type="ECO:0000259" key="9">
    <source>
        <dbReference type="PROSITE" id="PS50045"/>
    </source>
</evidence>
<dbReference type="Pfam" id="PF25601">
    <property type="entry name" value="AAA_lid_14"/>
    <property type="match status" value="1"/>
</dbReference>
<dbReference type="Proteomes" id="UP000245133">
    <property type="component" value="Unassembled WGS sequence"/>
</dbReference>
<dbReference type="PROSITE" id="PS00688">
    <property type="entry name" value="SIGMA54_INTERACT_3"/>
    <property type="match status" value="1"/>
</dbReference>
<dbReference type="PRINTS" id="PR01590">
    <property type="entry name" value="HTHFIS"/>
</dbReference>
<evidence type="ECO:0000256" key="3">
    <source>
        <dbReference type="ARBA" id="ARBA00022840"/>
    </source>
</evidence>
<comment type="caution">
    <text evidence="11">The sequence shown here is derived from an EMBL/GenBank/DDBJ whole genome shotgun (WGS) entry which is preliminary data.</text>
</comment>
<dbReference type="InterPro" id="IPR027417">
    <property type="entry name" value="P-loop_NTPase"/>
</dbReference>
<dbReference type="Pfam" id="PF02954">
    <property type="entry name" value="HTH_8"/>
    <property type="match status" value="1"/>
</dbReference>
<dbReference type="CDD" id="cd00009">
    <property type="entry name" value="AAA"/>
    <property type="match status" value="1"/>
</dbReference>
<dbReference type="Gene3D" id="3.40.50.300">
    <property type="entry name" value="P-loop containing nucleotide triphosphate hydrolases"/>
    <property type="match status" value="1"/>
</dbReference>
<dbReference type="InterPro" id="IPR025944">
    <property type="entry name" value="Sigma_54_int_dom_CS"/>
</dbReference>
<reference evidence="11 12" key="1">
    <citation type="submission" date="2018-02" db="EMBL/GenBank/DDBJ databases">
        <title>Novel Leptospira species isolated from soil and water in Japan.</title>
        <authorList>
            <person name="Nakao R."/>
            <person name="Masuzawa T."/>
        </authorList>
    </citation>
    <scope>NUCLEOTIDE SEQUENCE [LARGE SCALE GENOMIC DNA]</scope>
    <source>
        <strain evidence="11 12">YH101</strain>
    </source>
</reference>
<dbReference type="PANTHER" id="PTHR32071:SF17">
    <property type="entry name" value="TRANSCRIPTIONAL REGULATOR (NTRC FAMILY)"/>
    <property type="match status" value="1"/>
</dbReference>
<evidence type="ECO:0000256" key="7">
    <source>
        <dbReference type="ARBA" id="ARBA00023163"/>
    </source>
</evidence>
<keyword evidence="5" id="KW-0805">Transcription regulation</keyword>
<dbReference type="GO" id="GO:0005524">
    <property type="term" value="F:ATP binding"/>
    <property type="evidence" value="ECO:0007669"/>
    <property type="project" value="UniProtKB-KW"/>
</dbReference>
<dbReference type="GO" id="GO:0043565">
    <property type="term" value="F:sequence-specific DNA binding"/>
    <property type="evidence" value="ECO:0007669"/>
    <property type="project" value="InterPro"/>
</dbReference>
<gene>
    <name evidence="11" type="ORF">LPTSP4_05600</name>
</gene>
<evidence type="ECO:0000256" key="6">
    <source>
        <dbReference type="ARBA" id="ARBA00023125"/>
    </source>
</evidence>
<dbReference type="PROSITE" id="PS00676">
    <property type="entry name" value="SIGMA54_INTERACT_2"/>
    <property type="match status" value="1"/>
</dbReference>
<dbReference type="InterPro" id="IPR058031">
    <property type="entry name" value="AAA_lid_NorR"/>
</dbReference>
<dbReference type="SUPFAM" id="SSF46689">
    <property type="entry name" value="Homeodomain-like"/>
    <property type="match status" value="1"/>
</dbReference>
<keyword evidence="4" id="KW-0902">Two-component regulatory system</keyword>
<accession>A0A2P2DWN6</accession>
<keyword evidence="12" id="KW-1185">Reference proteome</keyword>
<dbReference type="AlphaFoldDB" id="A0A2P2DWN6"/>
<organism evidence="11 12">
    <name type="scientific">Leptospira ryugenii</name>
    <dbReference type="NCBI Taxonomy" id="1917863"/>
    <lineage>
        <taxon>Bacteria</taxon>
        <taxon>Pseudomonadati</taxon>
        <taxon>Spirochaetota</taxon>
        <taxon>Spirochaetia</taxon>
        <taxon>Leptospirales</taxon>
        <taxon>Leptospiraceae</taxon>
        <taxon>Leptospira</taxon>
    </lineage>
</organism>
<evidence type="ECO:0000256" key="5">
    <source>
        <dbReference type="ARBA" id="ARBA00023015"/>
    </source>
</evidence>
<feature type="domain" description="Sigma-54 factor interaction" evidence="9">
    <location>
        <begin position="138"/>
        <end position="367"/>
    </location>
</feature>
<dbReference type="InterPro" id="IPR025943">
    <property type="entry name" value="Sigma_54_int_dom_ATP-bd_2"/>
</dbReference>
<dbReference type="GO" id="GO:0006355">
    <property type="term" value="P:regulation of DNA-templated transcription"/>
    <property type="evidence" value="ECO:0007669"/>
    <property type="project" value="InterPro"/>
</dbReference>
<dbReference type="Pfam" id="PF00072">
    <property type="entry name" value="Response_reg"/>
    <property type="match status" value="1"/>
</dbReference>
<dbReference type="InterPro" id="IPR009057">
    <property type="entry name" value="Homeodomain-like_sf"/>
</dbReference>
<evidence type="ECO:0000256" key="4">
    <source>
        <dbReference type="ARBA" id="ARBA00023012"/>
    </source>
</evidence>
<keyword evidence="2" id="KW-0547">Nucleotide-binding</keyword>
<dbReference type="SUPFAM" id="SSF52540">
    <property type="entry name" value="P-loop containing nucleoside triphosphate hydrolases"/>
    <property type="match status" value="1"/>
</dbReference>
<dbReference type="InterPro" id="IPR002078">
    <property type="entry name" value="Sigma_54_int"/>
</dbReference>
<evidence type="ECO:0000259" key="10">
    <source>
        <dbReference type="PROSITE" id="PS50110"/>
    </source>
</evidence>
<dbReference type="FunFam" id="3.40.50.300:FF:000006">
    <property type="entry name" value="DNA-binding transcriptional regulator NtrC"/>
    <property type="match status" value="1"/>
</dbReference>
<name>A0A2P2DWN6_9LEPT</name>
<keyword evidence="1 8" id="KW-0597">Phosphoprotein</keyword>
<dbReference type="EMBL" id="BFBB01000002">
    <property type="protein sequence ID" value="GBF49051.1"/>
    <property type="molecule type" value="Genomic_DNA"/>
</dbReference>
<dbReference type="Pfam" id="PF00158">
    <property type="entry name" value="Sigma54_activat"/>
    <property type="match status" value="1"/>
</dbReference>
<dbReference type="InterPro" id="IPR003593">
    <property type="entry name" value="AAA+_ATPase"/>
</dbReference>
<evidence type="ECO:0000256" key="1">
    <source>
        <dbReference type="ARBA" id="ARBA00022553"/>
    </source>
</evidence>
<dbReference type="FunFam" id="3.40.50.2300:FF:000018">
    <property type="entry name" value="DNA-binding transcriptional regulator NtrC"/>
    <property type="match status" value="1"/>
</dbReference>
<proteinExistence type="predicted"/>
<dbReference type="Gene3D" id="1.10.8.60">
    <property type="match status" value="1"/>
</dbReference>
<dbReference type="RefSeq" id="WP_108973491.1">
    <property type="nucleotide sequence ID" value="NZ_BFBB01000002.1"/>
</dbReference>
<dbReference type="InterPro" id="IPR001789">
    <property type="entry name" value="Sig_transdc_resp-reg_receiver"/>
</dbReference>
<sequence length="454" mass="51812">MQKLIFIVDDEKEIRKSLRAILEDEGFIVEDFSSGKTFIKALAKDRPGLVLLDVWLGKEDGLQILDEAKKVYPMLPIVMISGHGTIELAVNATKKGAVDFLEKPLSIEKVIQTIEDAFEKTRDQPSEIPNFKLEYDDILGISQGINKVKFSIYQAAQTNARVFIYGENGTGKELVARAIYQNSKRREQSYVEINCAAIPEDLIESELFGHEKGSFTGAIDRKIGKFEQAHNGTLFLDEICDMTLATQAKVLRVLQEQRFERIGGNESISVDVRVIAATNISVEDAIREGKFREDLYYRLNVIPIEIPPLRERKQDIPILVEHYLKKSIKENDLTPKTVDREALDLLIQHFWPGNVRELRNILERLSILTHGETIRAKDVKDSLQGFKKANEMAERGDLKHAKDEFERQYIIRTLQNFDGNVSRASKALGIERTHLYRKLKSLNIQTEQTNEGDR</sequence>
<dbReference type="InterPro" id="IPR002197">
    <property type="entry name" value="HTH_Fis"/>
</dbReference>
<keyword evidence="3" id="KW-0067">ATP-binding</keyword>